<keyword evidence="2" id="KW-1185">Reference proteome</keyword>
<dbReference type="AlphaFoldDB" id="A0A9W8ASJ1"/>
<evidence type="ECO:0000313" key="2">
    <source>
        <dbReference type="Proteomes" id="UP001150925"/>
    </source>
</evidence>
<proteinExistence type="predicted"/>
<gene>
    <name evidence="1" type="ORF">IWQ62_001444</name>
</gene>
<dbReference type="PANTHER" id="PTHR47939">
    <property type="entry name" value="MEMBRANE-ASSOCIATED SALT-INDUCIBLE PROTEIN-LIKE"/>
    <property type="match status" value="1"/>
</dbReference>
<dbReference type="PANTHER" id="PTHR47939:SF1">
    <property type="entry name" value="OS04G0684500 PROTEIN"/>
    <property type="match status" value="1"/>
</dbReference>
<protein>
    <submittedName>
        <fullName evidence="1">Uncharacterized protein</fullName>
    </submittedName>
</protein>
<dbReference type="InterPro" id="IPR011990">
    <property type="entry name" value="TPR-like_helical_dom_sf"/>
</dbReference>
<name>A0A9W8ASJ1_9FUNG</name>
<dbReference type="Proteomes" id="UP001150925">
    <property type="component" value="Unassembled WGS sequence"/>
</dbReference>
<dbReference type="OrthoDB" id="10379469at2759"/>
<organism evidence="1 2">
    <name type="scientific">Dispira parvispora</name>
    <dbReference type="NCBI Taxonomy" id="1520584"/>
    <lineage>
        <taxon>Eukaryota</taxon>
        <taxon>Fungi</taxon>
        <taxon>Fungi incertae sedis</taxon>
        <taxon>Zoopagomycota</taxon>
        <taxon>Kickxellomycotina</taxon>
        <taxon>Dimargaritomycetes</taxon>
        <taxon>Dimargaritales</taxon>
        <taxon>Dimargaritaceae</taxon>
        <taxon>Dispira</taxon>
    </lineage>
</organism>
<dbReference type="EMBL" id="JANBPY010000230">
    <property type="protein sequence ID" value="KAJ1968108.1"/>
    <property type="molecule type" value="Genomic_DNA"/>
</dbReference>
<dbReference type="Gene3D" id="1.25.40.10">
    <property type="entry name" value="Tetratricopeptide repeat domain"/>
    <property type="match status" value="1"/>
</dbReference>
<accession>A0A9W8ASJ1</accession>
<sequence>MFQYGLNLIALHRAWLTRTWTCRTATLTTTTTNNTFPEKPTLLKWRVKAQLNQALRSNQPNQAWEAFTAWRTHFPEQVLTTSQCAQLARSMLLALPVRGSPTSQSVIPHREKLAAITHHWLQHDSEVGRVTSEGVTDAPSFKWDDKLTLVSALCVINKPEVALSALPLTEQSARERIPSSIWYELLQAFFAQRQWKTFRELLTLLPSNLWQGAGYHGPPLRSSDMDQFVGLMHNVEQSFPSNGIPHTALWVEALSQWGRQGALEGKSNEVQRFYALLVPFLTWCSDSLLNEWLHTLCLVNAVDDVTHLMAHVVQHNREVYSAEVNRVLISPMPIQNPQLRHQLRQLLRQRPSLVTMDSLTLLGVAYSQDEDVSGLALLDAELAKVFPQAQPKHVTRLIQAFDRVDQHRAVLTHWTTAEKLNIPFEAAAYDPLVRAAVAGRDPDAIFRIIKSITKSPQPCPKEAIIRLLVAFTTFAGEIHGYRELVTYILNRLEMLSPEDHPILLQTLTQYQYYKEAVNLIQELLKRPSTLHLTDGFYVEALRVSREANRPSLFKRVSTSFSHRGQRPSKELYQEWLKGSALLGEGTIAIKLYWEMCRLNYTVTPDVYLTLVDCLLHHKKLVLLTNLLRDGVPTEAWQVRDALTHRLQTYGHSLYQWKHLQLLCDTMEMSGLEVGGRLRSRLVWSLTKSQNYKLAWRYVEKTLASGAPLEPQCCPALLYQLIHDGQLEASIRLVDYLRSADFSMTESLVIRILRAYREANLPPGGRRMVVFVLKGMVPTPFSDLLYVELLATCLWIHDRQTILKLWPKLQEHSHECTPSSRTIQLLLEACWSLNINLFQDILTWAETYGVALTRDHYHELIRIYCRQQRDYPMAVSLLTETMPQQDVQPTMETIRTLVQELTKGNRLDLVVEIQEFLNRVGPPFSFWCRRVVQDMNLVRKRLSYPRRLPW</sequence>
<comment type="caution">
    <text evidence="1">The sequence shown here is derived from an EMBL/GenBank/DDBJ whole genome shotgun (WGS) entry which is preliminary data.</text>
</comment>
<dbReference type="InterPro" id="IPR050667">
    <property type="entry name" value="PPR-containing_protein"/>
</dbReference>
<evidence type="ECO:0000313" key="1">
    <source>
        <dbReference type="EMBL" id="KAJ1968108.1"/>
    </source>
</evidence>
<reference evidence="1" key="1">
    <citation type="submission" date="2022-07" db="EMBL/GenBank/DDBJ databases">
        <title>Phylogenomic reconstructions and comparative analyses of Kickxellomycotina fungi.</title>
        <authorList>
            <person name="Reynolds N.K."/>
            <person name="Stajich J.E."/>
            <person name="Barry K."/>
            <person name="Grigoriev I.V."/>
            <person name="Crous P."/>
            <person name="Smith M.E."/>
        </authorList>
    </citation>
    <scope>NUCLEOTIDE SEQUENCE</scope>
    <source>
        <strain evidence="1">RSA 1196</strain>
    </source>
</reference>